<gene>
    <name evidence="2" type="ORF">IT882_03285</name>
</gene>
<evidence type="ECO:0000313" key="2">
    <source>
        <dbReference type="EMBL" id="QPE05134.1"/>
    </source>
</evidence>
<name>A0A7S8MXN1_9MICO</name>
<dbReference type="Proteomes" id="UP000594480">
    <property type="component" value="Chromosome"/>
</dbReference>
<dbReference type="AlphaFoldDB" id="A0A7S8MXN1"/>
<reference evidence="2 3" key="1">
    <citation type="submission" date="2020-11" db="EMBL/GenBank/DDBJ databases">
        <title>Amino acid is mineralized and recycled by bacteria in oceanic microbiome.</title>
        <authorList>
            <person name="Zheng L.Y."/>
        </authorList>
    </citation>
    <scope>NUCLEOTIDE SEQUENCE [LARGE SCALE GENOMIC DNA]</scope>
    <source>
        <strain evidence="2 3">A32-1</strain>
    </source>
</reference>
<evidence type="ECO:0000313" key="3">
    <source>
        <dbReference type="Proteomes" id="UP000594480"/>
    </source>
</evidence>
<feature type="transmembrane region" description="Helical" evidence="1">
    <location>
        <begin position="5"/>
        <end position="26"/>
    </location>
</feature>
<proteinExistence type="predicted"/>
<feature type="transmembrane region" description="Helical" evidence="1">
    <location>
        <begin position="74"/>
        <end position="98"/>
    </location>
</feature>
<feature type="transmembrane region" description="Helical" evidence="1">
    <location>
        <begin position="32"/>
        <end position="53"/>
    </location>
</feature>
<evidence type="ECO:0000256" key="1">
    <source>
        <dbReference type="SAM" id="Phobius"/>
    </source>
</evidence>
<keyword evidence="1" id="KW-0472">Membrane</keyword>
<accession>A0A7S8MXN1</accession>
<keyword evidence="3" id="KW-1185">Reference proteome</keyword>
<keyword evidence="1" id="KW-0812">Transmembrane</keyword>
<keyword evidence="1" id="KW-1133">Transmembrane helix</keyword>
<sequence length="143" mass="15847">MRAWLIRFVTLYVFDVAVLLVIGLILPQVSVGWSALWAAVVLALATTWVKPALRRWLGSRAERSSRDLTRTGAKLVQAVVVLLVAAIVWVLVVVLSGVNVAGLLWGWVIPPLLLVIAWLIYDAIDDRLEAQAGRLWDGARRRS</sequence>
<organism evidence="2 3">
    <name type="scientific">Microbacterium schleiferi</name>
    <dbReference type="NCBI Taxonomy" id="69362"/>
    <lineage>
        <taxon>Bacteria</taxon>
        <taxon>Bacillati</taxon>
        <taxon>Actinomycetota</taxon>
        <taxon>Actinomycetes</taxon>
        <taxon>Micrococcales</taxon>
        <taxon>Microbacteriaceae</taxon>
        <taxon>Microbacterium</taxon>
    </lineage>
</organism>
<dbReference type="RefSeq" id="WP_195693153.1">
    <property type="nucleotide sequence ID" value="NZ_CP064760.1"/>
</dbReference>
<protein>
    <submittedName>
        <fullName evidence="2">Uncharacterized protein</fullName>
    </submittedName>
</protein>
<feature type="transmembrane region" description="Helical" evidence="1">
    <location>
        <begin position="104"/>
        <end position="124"/>
    </location>
</feature>
<dbReference type="EMBL" id="CP064760">
    <property type="protein sequence ID" value="QPE05134.1"/>
    <property type="molecule type" value="Genomic_DNA"/>
</dbReference>
<dbReference type="KEGG" id="msf:IT882_03285"/>